<feature type="binding site" evidence="8">
    <location>
        <position position="212"/>
    </location>
    <ligand>
        <name>Zn(2+)</name>
        <dbReference type="ChEBI" id="CHEBI:29105"/>
        <label>1</label>
        <note>catalytic</note>
    </ligand>
</feature>
<keyword evidence="5 8" id="KW-0255">Endonuclease</keyword>
<feature type="binding site" evidence="8">
    <location>
        <position position="270"/>
    </location>
    <ligand>
        <name>Zn(2+)</name>
        <dbReference type="ChEBI" id="CHEBI:29105"/>
        <label>2</label>
        <note>catalytic</note>
    </ligand>
</feature>
<organism evidence="10 11">
    <name type="scientific">Mesorhizobium plurifarium</name>
    <dbReference type="NCBI Taxonomy" id="69974"/>
    <lineage>
        <taxon>Bacteria</taxon>
        <taxon>Pseudomonadati</taxon>
        <taxon>Pseudomonadota</taxon>
        <taxon>Alphaproteobacteria</taxon>
        <taxon>Hyphomicrobiales</taxon>
        <taxon>Phyllobacteriaceae</taxon>
        <taxon>Mesorhizobium</taxon>
    </lineage>
</organism>
<dbReference type="GO" id="GO:0042781">
    <property type="term" value="F:3'-tRNA processing endoribonuclease activity"/>
    <property type="evidence" value="ECO:0007669"/>
    <property type="project" value="UniProtKB-UniRule"/>
</dbReference>
<dbReference type="Proteomes" id="UP000046373">
    <property type="component" value="Unassembled WGS sequence"/>
</dbReference>
<dbReference type="SUPFAM" id="SSF56281">
    <property type="entry name" value="Metallo-hydrolase/oxidoreductase"/>
    <property type="match status" value="1"/>
</dbReference>
<dbReference type="EC" id="3.1.26.11" evidence="8"/>
<sequence>MIFRLTFLGTSASVPSAERNHPALLVEAGGHRILVDCGEGTQRQLLRSGAGFRRLHRLLLTHAHFDHILGIPGLFSTLRLRQSEDLLTVHGGPDTLDVVMRMLAGLWGEGGAPVPLTLEPLTPGRFFQADEFAIDCFQVRHRDTDSYGFVFETPPRRHLRAEHLTSLGVPDGPIRKQLVEGRSITLANGRKVAPEDVLGPPERGKKLVIIGDTDSTEGIAEHVRGADLLVIEATFLERDAAMARDYGHLTAAQAASLAATSNVKQLVLTHISGRYADAEILAEAVRAFPNSRIAADLDVLTI</sequence>
<evidence type="ECO:0000256" key="3">
    <source>
        <dbReference type="ARBA" id="ARBA00022722"/>
    </source>
</evidence>
<dbReference type="NCBIfam" id="NF000801">
    <property type="entry name" value="PRK00055.1-3"/>
    <property type="match status" value="1"/>
</dbReference>
<keyword evidence="7 8" id="KW-0862">Zinc</keyword>
<dbReference type="Pfam" id="PF12706">
    <property type="entry name" value="Lactamase_B_2"/>
    <property type="match status" value="1"/>
</dbReference>
<name>A0A090FE26_MESPL</name>
<dbReference type="NCBIfam" id="TIGR02651">
    <property type="entry name" value="RNase_Z"/>
    <property type="match status" value="1"/>
</dbReference>
<dbReference type="InterPro" id="IPR036866">
    <property type="entry name" value="RibonucZ/Hydroxyglut_hydro"/>
</dbReference>
<comment type="similarity">
    <text evidence="8">Belongs to the RNase Z family.</text>
</comment>
<dbReference type="AlphaFoldDB" id="A0A090FE26"/>
<dbReference type="InterPro" id="IPR013471">
    <property type="entry name" value="RNase_Z/BN"/>
</dbReference>
<keyword evidence="3 8" id="KW-0540">Nuclease</keyword>
<keyword evidence="2 8" id="KW-0819">tRNA processing</keyword>
<feature type="domain" description="Metallo-beta-lactamase" evidence="9">
    <location>
        <begin position="202"/>
        <end position="271"/>
    </location>
</feature>
<feature type="binding site" evidence="8">
    <location>
        <position position="62"/>
    </location>
    <ligand>
        <name>Zn(2+)</name>
        <dbReference type="ChEBI" id="CHEBI:29105"/>
        <label>1</label>
        <note>catalytic</note>
    </ligand>
</feature>
<gene>
    <name evidence="8 10" type="primary">rnz</name>
    <name evidence="10" type="ORF">MPLDJ20_260159</name>
</gene>
<proteinExistence type="inferred from homology"/>
<evidence type="ECO:0000256" key="8">
    <source>
        <dbReference type="HAMAP-Rule" id="MF_01818"/>
    </source>
</evidence>
<evidence type="ECO:0000313" key="11">
    <source>
        <dbReference type="Proteomes" id="UP000046373"/>
    </source>
</evidence>
<reference evidence="10 11" key="1">
    <citation type="submission" date="2014-08" db="EMBL/GenBank/DDBJ databases">
        <authorList>
            <person name="Moulin Lionel"/>
        </authorList>
    </citation>
    <scope>NUCLEOTIDE SEQUENCE [LARGE SCALE GENOMIC DNA]</scope>
</reference>
<dbReference type="PANTHER" id="PTHR46018">
    <property type="entry name" value="ZINC PHOSPHODIESTERASE ELAC PROTEIN 1"/>
    <property type="match status" value="1"/>
</dbReference>
<feature type="active site" description="Proton acceptor" evidence="8">
    <location>
        <position position="66"/>
    </location>
</feature>
<evidence type="ECO:0000256" key="2">
    <source>
        <dbReference type="ARBA" id="ARBA00022694"/>
    </source>
</evidence>
<keyword evidence="6 8" id="KW-0378">Hydrolase</keyword>
<evidence type="ECO:0000256" key="6">
    <source>
        <dbReference type="ARBA" id="ARBA00022801"/>
    </source>
</evidence>
<feature type="binding site" evidence="8">
    <location>
        <position position="141"/>
    </location>
    <ligand>
        <name>Zn(2+)</name>
        <dbReference type="ChEBI" id="CHEBI:29105"/>
        <label>1</label>
        <note>catalytic</note>
    </ligand>
</feature>
<dbReference type="PANTHER" id="PTHR46018:SF7">
    <property type="entry name" value="RIBONUCLEASE Z"/>
    <property type="match status" value="1"/>
</dbReference>
<accession>A0A090FE26</accession>
<feature type="binding site" evidence="8">
    <location>
        <position position="212"/>
    </location>
    <ligand>
        <name>Zn(2+)</name>
        <dbReference type="ChEBI" id="CHEBI:29105"/>
        <label>2</label>
        <note>catalytic</note>
    </ligand>
</feature>
<feature type="binding site" evidence="8">
    <location>
        <position position="66"/>
    </location>
    <ligand>
        <name>Zn(2+)</name>
        <dbReference type="ChEBI" id="CHEBI:29105"/>
        <label>2</label>
        <note>catalytic</note>
    </ligand>
</feature>
<dbReference type="CDD" id="cd07717">
    <property type="entry name" value="RNaseZ_ZiPD-like_MBL-fold"/>
    <property type="match status" value="1"/>
</dbReference>
<dbReference type="HAMAP" id="MF_01818">
    <property type="entry name" value="RNase_Z_BN"/>
    <property type="match status" value="1"/>
</dbReference>
<keyword evidence="4 8" id="KW-0479">Metal-binding</keyword>
<dbReference type="InterPro" id="IPR001279">
    <property type="entry name" value="Metallo-B-lactamas"/>
</dbReference>
<evidence type="ECO:0000256" key="7">
    <source>
        <dbReference type="ARBA" id="ARBA00022833"/>
    </source>
</evidence>
<evidence type="ECO:0000313" key="10">
    <source>
        <dbReference type="EMBL" id="CDX39876.1"/>
    </source>
</evidence>
<comment type="subunit">
    <text evidence="1 8">Homodimer.</text>
</comment>
<comment type="catalytic activity">
    <reaction evidence="8">
        <text>Endonucleolytic cleavage of RNA, removing extra 3' nucleotides from tRNA precursor, generating 3' termini of tRNAs. A 3'-hydroxy group is left at the tRNA terminus and a 5'-phosphoryl group is left at the trailer molecule.</text>
        <dbReference type="EC" id="3.1.26.11"/>
    </reaction>
</comment>
<evidence type="ECO:0000256" key="5">
    <source>
        <dbReference type="ARBA" id="ARBA00022759"/>
    </source>
</evidence>
<dbReference type="EMBL" id="CCNB01000019">
    <property type="protein sequence ID" value="CDX39876.1"/>
    <property type="molecule type" value="Genomic_DNA"/>
</dbReference>
<evidence type="ECO:0000256" key="1">
    <source>
        <dbReference type="ARBA" id="ARBA00011738"/>
    </source>
</evidence>
<evidence type="ECO:0000256" key="4">
    <source>
        <dbReference type="ARBA" id="ARBA00022723"/>
    </source>
</evidence>
<feature type="binding site" evidence="8">
    <location>
        <position position="67"/>
    </location>
    <ligand>
        <name>Zn(2+)</name>
        <dbReference type="ChEBI" id="CHEBI:29105"/>
        <label>2</label>
        <note>catalytic</note>
    </ligand>
</feature>
<comment type="cofactor">
    <cofactor evidence="8">
        <name>Zn(2+)</name>
        <dbReference type="ChEBI" id="CHEBI:29105"/>
    </cofactor>
    <text evidence="8">Binds 2 Zn(2+) ions.</text>
</comment>
<comment type="function">
    <text evidence="8">Zinc phosphodiesterase, which displays some tRNA 3'-processing endonuclease activity. Probably involved in tRNA maturation, by removing a 3'-trailer from precursor tRNA.</text>
</comment>
<protein>
    <recommendedName>
        <fullName evidence="8">Ribonuclease Z</fullName>
        <shortName evidence="8">RNase Z</shortName>
        <ecNumber evidence="8">3.1.26.11</ecNumber>
    </recommendedName>
    <alternativeName>
        <fullName evidence="8">tRNA 3 endonuclease</fullName>
    </alternativeName>
    <alternativeName>
        <fullName evidence="8">tRNase Z</fullName>
    </alternativeName>
</protein>
<dbReference type="GO" id="GO:0008270">
    <property type="term" value="F:zinc ion binding"/>
    <property type="evidence" value="ECO:0007669"/>
    <property type="project" value="UniProtKB-UniRule"/>
</dbReference>
<dbReference type="Gene3D" id="3.60.15.10">
    <property type="entry name" value="Ribonuclease Z/Hydroxyacylglutathione hydrolase-like"/>
    <property type="match status" value="1"/>
</dbReference>
<dbReference type="Pfam" id="PF23023">
    <property type="entry name" value="Anti-Pycsar_Apyc1"/>
    <property type="match status" value="1"/>
</dbReference>
<feature type="binding site" evidence="8">
    <location>
        <position position="64"/>
    </location>
    <ligand>
        <name>Zn(2+)</name>
        <dbReference type="ChEBI" id="CHEBI:29105"/>
        <label>1</label>
        <note>catalytic</note>
    </ligand>
</feature>
<evidence type="ECO:0000259" key="9">
    <source>
        <dbReference type="Pfam" id="PF12706"/>
    </source>
</evidence>